<feature type="domain" description="Lin1244/Lin1753-like N-terminal" evidence="1">
    <location>
        <begin position="11"/>
        <end position="89"/>
    </location>
</feature>
<sequence length="124" mass="14314">MARPTKEGLEYFPLDTDIDQDEKIIVVVAKFGMQGFGVIIRLMMEIYKNGYFYSWSEKEQYIFSMKVKESVEFVNEVVDECLKWGSFINQNMSSVGSSLQKGSRRGICLLPIDERAFMSNQNTI</sequence>
<evidence type="ECO:0000313" key="3">
    <source>
        <dbReference type="Proteomes" id="UP000193006"/>
    </source>
</evidence>
<dbReference type="PANTHER" id="PTHR39196:SF1">
    <property type="entry name" value="PRIMOSOME, DNAD SUBUNIT"/>
    <property type="match status" value="1"/>
</dbReference>
<dbReference type="PANTHER" id="PTHR39196">
    <property type="entry name" value="PRIMOSOME, DNAD SUBUNIT"/>
    <property type="match status" value="1"/>
</dbReference>
<dbReference type="Pfam" id="PF14297">
    <property type="entry name" value="Lin1244_N"/>
    <property type="match status" value="1"/>
</dbReference>
<dbReference type="STRING" id="199441.BkAM31D_21225"/>
<gene>
    <name evidence="2" type="ORF">BkAM31D_21225</name>
</gene>
<name>A0A1X9MHN4_9BACI</name>
<reference evidence="2 3" key="1">
    <citation type="submission" date="2017-04" db="EMBL/GenBank/DDBJ databases">
        <title>Bacillus krulwichiae AM31D Genome sequencing and assembly.</title>
        <authorList>
            <person name="Krulwich T.A."/>
            <person name="Anastor L."/>
            <person name="Ehrlich R."/>
            <person name="Ehrlich G.D."/>
            <person name="Janto B."/>
        </authorList>
    </citation>
    <scope>NUCLEOTIDE SEQUENCE [LARGE SCALE GENOMIC DNA]</scope>
    <source>
        <strain evidence="2 3">AM31D</strain>
    </source>
</reference>
<organism evidence="2 3">
    <name type="scientific">Halalkalibacter krulwichiae</name>
    <dbReference type="NCBI Taxonomy" id="199441"/>
    <lineage>
        <taxon>Bacteria</taxon>
        <taxon>Bacillati</taxon>
        <taxon>Bacillota</taxon>
        <taxon>Bacilli</taxon>
        <taxon>Bacillales</taxon>
        <taxon>Bacillaceae</taxon>
        <taxon>Halalkalibacter</taxon>
    </lineage>
</organism>
<proteinExistence type="predicted"/>
<protein>
    <recommendedName>
        <fullName evidence="1">Lin1244/Lin1753-like N-terminal domain-containing protein</fullName>
    </recommendedName>
</protein>
<dbReference type="InterPro" id="IPR025400">
    <property type="entry name" value="Lin1244/Lin1753-like_N"/>
</dbReference>
<evidence type="ECO:0000313" key="2">
    <source>
        <dbReference type="EMBL" id="ARK32164.1"/>
    </source>
</evidence>
<dbReference type="RefSeq" id="WP_085449831.1">
    <property type="nucleotide sequence ID" value="NZ_CP020814.1"/>
</dbReference>
<dbReference type="Proteomes" id="UP000193006">
    <property type="component" value="Chromosome"/>
</dbReference>
<dbReference type="EMBL" id="CP020814">
    <property type="protein sequence ID" value="ARK32164.1"/>
    <property type="molecule type" value="Genomic_DNA"/>
</dbReference>
<evidence type="ECO:0000259" key="1">
    <source>
        <dbReference type="Pfam" id="PF14297"/>
    </source>
</evidence>
<dbReference type="AlphaFoldDB" id="A0A1X9MHN4"/>
<accession>A0A1X9MHN4</accession>
<dbReference type="KEGG" id="bkw:BkAM31D_21225"/>
<keyword evidence="3" id="KW-1185">Reference proteome</keyword>